<evidence type="ECO:0000313" key="8">
    <source>
        <dbReference type="EMBL" id="KAK9697848.1"/>
    </source>
</evidence>
<dbReference type="PANTHER" id="PTHR31220">
    <property type="entry name" value="HYCCIN RELATED"/>
    <property type="match status" value="1"/>
</dbReference>
<keyword evidence="5" id="KW-0472">Membrane</keyword>
<feature type="compositionally biased region" description="Low complexity" evidence="7">
    <location>
        <begin position="176"/>
        <end position="204"/>
    </location>
</feature>
<gene>
    <name evidence="8" type="ORF">RND81_08G065300</name>
</gene>
<evidence type="ECO:0000313" key="9">
    <source>
        <dbReference type="Proteomes" id="UP001443914"/>
    </source>
</evidence>
<feature type="compositionally biased region" description="Low complexity" evidence="7">
    <location>
        <begin position="1"/>
        <end position="43"/>
    </location>
</feature>
<evidence type="ECO:0008006" key="10">
    <source>
        <dbReference type="Google" id="ProtNLM"/>
    </source>
</evidence>
<dbReference type="GO" id="GO:0072659">
    <property type="term" value="P:protein localization to plasma membrane"/>
    <property type="evidence" value="ECO:0007669"/>
    <property type="project" value="TreeGrafter"/>
</dbReference>
<evidence type="ECO:0000256" key="2">
    <source>
        <dbReference type="ARBA" id="ARBA00004514"/>
    </source>
</evidence>
<accession>A0AAW1J4A4</accession>
<evidence type="ECO:0000256" key="5">
    <source>
        <dbReference type="ARBA" id="ARBA00023136"/>
    </source>
</evidence>
<dbReference type="EMBL" id="JBDFQZ010000008">
    <property type="protein sequence ID" value="KAK9697848.1"/>
    <property type="molecule type" value="Genomic_DNA"/>
</dbReference>
<dbReference type="Pfam" id="PF09790">
    <property type="entry name" value="Hyccin"/>
    <property type="match status" value="1"/>
</dbReference>
<evidence type="ECO:0000256" key="3">
    <source>
        <dbReference type="ARBA" id="ARBA00022475"/>
    </source>
</evidence>
<feature type="region of interest" description="Disordered" evidence="7">
    <location>
        <begin position="175"/>
        <end position="204"/>
    </location>
</feature>
<comment type="subcellular location">
    <subcellularLocation>
        <location evidence="1">Cell membrane</location>
    </subcellularLocation>
    <subcellularLocation>
        <location evidence="2">Cytoplasm</location>
        <location evidence="2">Cytosol</location>
    </subcellularLocation>
</comment>
<dbReference type="PANTHER" id="PTHR31220:SF10">
    <property type="entry name" value="HYCCIN"/>
    <property type="match status" value="1"/>
</dbReference>
<dbReference type="GO" id="GO:0005886">
    <property type="term" value="C:plasma membrane"/>
    <property type="evidence" value="ECO:0007669"/>
    <property type="project" value="UniProtKB-SubCell"/>
</dbReference>
<reference evidence="8" key="1">
    <citation type="submission" date="2024-03" db="EMBL/GenBank/DDBJ databases">
        <title>WGS assembly of Saponaria officinalis var. Norfolk2.</title>
        <authorList>
            <person name="Jenkins J."/>
            <person name="Shu S."/>
            <person name="Grimwood J."/>
            <person name="Barry K."/>
            <person name="Goodstein D."/>
            <person name="Schmutz J."/>
            <person name="Leebens-Mack J."/>
            <person name="Osbourn A."/>
        </authorList>
    </citation>
    <scope>NUCLEOTIDE SEQUENCE [LARGE SCALE GENOMIC DNA]</scope>
    <source>
        <strain evidence="8">JIC</strain>
    </source>
</reference>
<feature type="region of interest" description="Disordered" evidence="7">
    <location>
        <begin position="1"/>
        <end position="44"/>
    </location>
</feature>
<evidence type="ECO:0000256" key="6">
    <source>
        <dbReference type="ARBA" id="ARBA00034482"/>
    </source>
</evidence>
<keyword evidence="4" id="KW-0963">Cytoplasm</keyword>
<proteinExistence type="inferred from homology"/>
<evidence type="ECO:0000256" key="4">
    <source>
        <dbReference type="ARBA" id="ARBA00022490"/>
    </source>
</evidence>
<dbReference type="Proteomes" id="UP001443914">
    <property type="component" value="Unassembled WGS sequence"/>
</dbReference>
<dbReference type="InterPro" id="IPR018619">
    <property type="entry name" value="Hyccin"/>
</dbReference>
<protein>
    <recommendedName>
        <fullName evidence="10">Hyccin</fullName>
    </recommendedName>
</protein>
<name>A0AAW1J4A4_SAPOF</name>
<keyword evidence="3" id="KW-1003">Cell membrane</keyword>
<keyword evidence="9" id="KW-1185">Reference proteome</keyword>
<sequence length="376" mass="41176">MSTSSTSHNSSPPTSPTTPTSTSTSYTTHNHPTTATTTTSSPTKTQAAIESLSTILPSPLSLSSSPSAAFLLTSTDVSTQISTLLRHPSSGSGDNHLCRWLYDTFQSSDPSLQLVILRFIPLISGLYLTRISQRQPLAGFEAVLLALYAHETTLRDGQAISVTIPNMSYPSIYHETNNNINNSTNNNSNSNSTNNSTSSRNNNSTDLDIAVVSSSLEPHGTVRSTRRARIVGVALELFYSKIWVMPVQSKLDFCEFFEIWTGESEKNKVIGKKKLRRIPLPWELLQPCLRILGHCLLGEENININNDNNNDNHGSSRSELNERARSACKSMYIRAMHDVNPKAILAAGSLLKVIKIEDDLGDFDPTEIPSARVISV</sequence>
<evidence type="ECO:0000256" key="1">
    <source>
        <dbReference type="ARBA" id="ARBA00004236"/>
    </source>
</evidence>
<comment type="caution">
    <text evidence="8">The sequence shown here is derived from an EMBL/GenBank/DDBJ whole genome shotgun (WGS) entry which is preliminary data.</text>
</comment>
<evidence type="ECO:0000256" key="7">
    <source>
        <dbReference type="SAM" id="MobiDB-lite"/>
    </source>
</evidence>
<dbReference type="GO" id="GO:0005829">
    <property type="term" value="C:cytosol"/>
    <property type="evidence" value="ECO:0007669"/>
    <property type="project" value="UniProtKB-SubCell"/>
</dbReference>
<dbReference type="GO" id="GO:0046854">
    <property type="term" value="P:phosphatidylinositol phosphate biosynthetic process"/>
    <property type="evidence" value="ECO:0007669"/>
    <property type="project" value="TreeGrafter"/>
</dbReference>
<comment type="similarity">
    <text evidence="6">Belongs to the Hyccin family.</text>
</comment>
<dbReference type="AlphaFoldDB" id="A0AAW1J4A4"/>
<organism evidence="8 9">
    <name type="scientific">Saponaria officinalis</name>
    <name type="common">Common soapwort</name>
    <name type="synonym">Lychnis saponaria</name>
    <dbReference type="NCBI Taxonomy" id="3572"/>
    <lineage>
        <taxon>Eukaryota</taxon>
        <taxon>Viridiplantae</taxon>
        <taxon>Streptophyta</taxon>
        <taxon>Embryophyta</taxon>
        <taxon>Tracheophyta</taxon>
        <taxon>Spermatophyta</taxon>
        <taxon>Magnoliopsida</taxon>
        <taxon>eudicotyledons</taxon>
        <taxon>Gunneridae</taxon>
        <taxon>Pentapetalae</taxon>
        <taxon>Caryophyllales</taxon>
        <taxon>Caryophyllaceae</taxon>
        <taxon>Caryophylleae</taxon>
        <taxon>Saponaria</taxon>
    </lineage>
</organism>